<protein>
    <recommendedName>
        <fullName evidence="7">Aflatoxin regulatory protein domain-containing protein</fullName>
    </recommendedName>
</protein>
<sequence>MCEVSEASLPALFPSTEDSSVTSPSAFTSEFFDFDDTVMPWSVLDTPSATVNPEGDTILAAPLGTNPFVDLGSLQTSVFSTPKTNSYITDESYSDSASITNLTNPTGLVLEQGTSSEDPSSETQCSCMSRALWMLQQLSSQSRGSSSRKNSTGMNTPGHQHRNSEAISPQSMVAQNKKNIQNILTMAGCSCLEDPYLLSIMCFLVFQVLSLYKAAVSGSASSSGSSDGSSLSPDRAKPQTGEDEAQMRKVAQSVLGELHLVQRLINVLSRRLKDYAAQGGEGATVHDYGQTGPALGKTPYNMYDGTRQPRGTALTGPQ</sequence>
<dbReference type="GO" id="GO:0003677">
    <property type="term" value="F:DNA binding"/>
    <property type="evidence" value="ECO:0007669"/>
    <property type="project" value="UniProtKB-KW"/>
</dbReference>
<organism evidence="8 9">
    <name type="scientific">Monosporascus ibericus</name>
    <dbReference type="NCBI Taxonomy" id="155417"/>
    <lineage>
        <taxon>Eukaryota</taxon>
        <taxon>Fungi</taxon>
        <taxon>Dikarya</taxon>
        <taxon>Ascomycota</taxon>
        <taxon>Pezizomycotina</taxon>
        <taxon>Sordariomycetes</taxon>
        <taxon>Xylariomycetidae</taxon>
        <taxon>Xylariales</taxon>
        <taxon>Xylariales incertae sedis</taxon>
        <taxon>Monosporascus</taxon>
    </lineage>
</organism>
<evidence type="ECO:0000256" key="4">
    <source>
        <dbReference type="ARBA" id="ARBA00023163"/>
    </source>
</evidence>
<keyword evidence="4" id="KW-0804">Transcription</keyword>
<dbReference type="InterPro" id="IPR013700">
    <property type="entry name" value="AflR"/>
</dbReference>
<evidence type="ECO:0000256" key="5">
    <source>
        <dbReference type="ARBA" id="ARBA00023242"/>
    </source>
</evidence>
<name>A0A4Q4TWD3_9PEZI</name>
<reference evidence="8 9" key="1">
    <citation type="submission" date="2018-06" db="EMBL/GenBank/DDBJ databases">
        <title>Complete Genomes of Monosporascus.</title>
        <authorList>
            <person name="Robinson A.J."/>
            <person name="Natvig D.O."/>
        </authorList>
    </citation>
    <scope>NUCLEOTIDE SEQUENCE [LARGE SCALE GENOMIC DNA]</scope>
    <source>
        <strain evidence="8 9">CBS 110550</strain>
    </source>
</reference>
<gene>
    <name evidence="8" type="ORF">DL764_000350</name>
</gene>
<feature type="domain" description="Aflatoxin regulatory protein" evidence="7">
    <location>
        <begin position="124"/>
        <end position="227"/>
    </location>
</feature>
<feature type="compositionally biased region" description="Low complexity" evidence="6">
    <location>
        <begin position="221"/>
        <end position="232"/>
    </location>
</feature>
<keyword evidence="5" id="KW-0539">Nucleus</keyword>
<dbReference type="AlphaFoldDB" id="A0A4Q4TWD3"/>
<evidence type="ECO:0000313" key="8">
    <source>
        <dbReference type="EMBL" id="RYP10914.1"/>
    </source>
</evidence>
<keyword evidence="9" id="KW-1185">Reference proteome</keyword>
<keyword evidence="2" id="KW-0805">Transcription regulation</keyword>
<dbReference type="GO" id="GO:0046872">
    <property type="term" value="F:metal ion binding"/>
    <property type="evidence" value="ECO:0007669"/>
    <property type="project" value="UniProtKB-KW"/>
</dbReference>
<dbReference type="Pfam" id="PF08493">
    <property type="entry name" value="AflR"/>
    <property type="match status" value="1"/>
</dbReference>
<evidence type="ECO:0000313" key="9">
    <source>
        <dbReference type="Proteomes" id="UP000293360"/>
    </source>
</evidence>
<evidence type="ECO:0000256" key="2">
    <source>
        <dbReference type="ARBA" id="ARBA00023015"/>
    </source>
</evidence>
<dbReference type="STRING" id="155417.A0A4Q4TWD3"/>
<accession>A0A4Q4TWD3</accession>
<dbReference type="GO" id="GO:0006355">
    <property type="term" value="P:regulation of DNA-templated transcription"/>
    <property type="evidence" value="ECO:0007669"/>
    <property type="project" value="InterPro"/>
</dbReference>
<dbReference type="EMBL" id="QJNU01000010">
    <property type="protein sequence ID" value="RYP10914.1"/>
    <property type="molecule type" value="Genomic_DNA"/>
</dbReference>
<proteinExistence type="predicted"/>
<feature type="region of interest" description="Disordered" evidence="6">
    <location>
        <begin position="282"/>
        <end position="318"/>
    </location>
</feature>
<dbReference type="OrthoDB" id="2943660at2759"/>
<keyword evidence="1" id="KW-0479">Metal-binding</keyword>
<evidence type="ECO:0000256" key="3">
    <source>
        <dbReference type="ARBA" id="ARBA00023125"/>
    </source>
</evidence>
<keyword evidence="3" id="KW-0238">DNA-binding</keyword>
<feature type="region of interest" description="Disordered" evidence="6">
    <location>
        <begin position="141"/>
        <end position="170"/>
    </location>
</feature>
<feature type="region of interest" description="Disordered" evidence="6">
    <location>
        <begin position="221"/>
        <end position="246"/>
    </location>
</feature>
<evidence type="ECO:0000256" key="6">
    <source>
        <dbReference type="SAM" id="MobiDB-lite"/>
    </source>
</evidence>
<feature type="compositionally biased region" description="Polar residues" evidence="6">
    <location>
        <begin position="149"/>
        <end position="158"/>
    </location>
</feature>
<dbReference type="Proteomes" id="UP000293360">
    <property type="component" value="Unassembled WGS sequence"/>
</dbReference>
<evidence type="ECO:0000259" key="7">
    <source>
        <dbReference type="Pfam" id="PF08493"/>
    </source>
</evidence>
<evidence type="ECO:0000256" key="1">
    <source>
        <dbReference type="ARBA" id="ARBA00022723"/>
    </source>
</evidence>
<dbReference type="GO" id="GO:0005634">
    <property type="term" value="C:nucleus"/>
    <property type="evidence" value="ECO:0007669"/>
    <property type="project" value="InterPro"/>
</dbReference>
<dbReference type="GO" id="GO:0045122">
    <property type="term" value="P:aflatoxin biosynthetic process"/>
    <property type="evidence" value="ECO:0007669"/>
    <property type="project" value="InterPro"/>
</dbReference>
<comment type="caution">
    <text evidence="8">The sequence shown here is derived from an EMBL/GenBank/DDBJ whole genome shotgun (WGS) entry which is preliminary data.</text>
</comment>